<dbReference type="WBParaSite" id="jg1384">
    <property type="protein sequence ID" value="jg1384"/>
    <property type="gene ID" value="jg1384"/>
</dbReference>
<dbReference type="Proteomes" id="UP000887574">
    <property type="component" value="Unplaced"/>
</dbReference>
<accession>A0A915CZ71</accession>
<proteinExistence type="predicted"/>
<dbReference type="AlphaFoldDB" id="A0A915CZ71"/>
<protein>
    <submittedName>
        <fullName evidence="2">Uncharacterized protein</fullName>
    </submittedName>
</protein>
<evidence type="ECO:0000313" key="2">
    <source>
        <dbReference type="WBParaSite" id="jg1384"/>
    </source>
</evidence>
<evidence type="ECO:0000313" key="1">
    <source>
        <dbReference type="Proteomes" id="UP000887574"/>
    </source>
</evidence>
<keyword evidence="1" id="KW-1185">Reference proteome</keyword>
<reference evidence="2" key="1">
    <citation type="submission" date="2022-11" db="UniProtKB">
        <authorList>
            <consortium name="WormBaseParasite"/>
        </authorList>
    </citation>
    <scope>IDENTIFICATION</scope>
</reference>
<name>A0A915CZ71_9BILA</name>
<sequence length="241" mass="28257">MFTDHEKRVQQQEDALFERLSRMRNVGVTEKQKTTGWDESSRSNDAFSNYHHFVILRFIFEITDANINKENVEGNLEGLIYTIAHEYGFVKLGPISAHQLISALEQLLKEHYNVNGISMNYELSLKYMEREFVKQAHEHDGLNKQEHDKYLIDLEKGNLMEKAAFLNALENLLTKKYQIDVLPMVFEQWVKDLESKFVEQAHKNDGLKKEQHDQYLIDIKKADVAQKAASWTDTHNELTRK</sequence>
<organism evidence="1 2">
    <name type="scientific">Ditylenchus dipsaci</name>
    <dbReference type="NCBI Taxonomy" id="166011"/>
    <lineage>
        <taxon>Eukaryota</taxon>
        <taxon>Metazoa</taxon>
        <taxon>Ecdysozoa</taxon>
        <taxon>Nematoda</taxon>
        <taxon>Chromadorea</taxon>
        <taxon>Rhabditida</taxon>
        <taxon>Tylenchina</taxon>
        <taxon>Tylenchomorpha</taxon>
        <taxon>Sphaerularioidea</taxon>
        <taxon>Anguinidae</taxon>
        <taxon>Anguininae</taxon>
        <taxon>Ditylenchus</taxon>
    </lineage>
</organism>